<keyword evidence="2" id="KW-1185">Reference proteome</keyword>
<dbReference type="STRING" id="1166018.FAES_3262"/>
<dbReference type="Proteomes" id="UP000011058">
    <property type="component" value="Chromosome"/>
</dbReference>
<proteinExistence type="predicted"/>
<dbReference type="HOGENOM" id="CLU_2897523_0_0_10"/>
<protein>
    <submittedName>
        <fullName evidence="1">Uncharacterized protein</fullName>
    </submittedName>
</protein>
<dbReference type="KEGG" id="fae:FAES_3262"/>
<dbReference type="EMBL" id="HE796683">
    <property type="protein sequence ID" value="CCH01271.1"/>
    <property type="molecule type" value="Genomic_DNA"/>
</dbReference>
<accession>I0KAW8</accession>
<name>I0KAW8_9BACT</name>
<reference evidence="1 2" key="1">
    <citation type="journal article" date="2012" name="J. Bacteriol.">
        <title>Genome Sequence of Fibrella aestuarina BUZ 2T, a Filamentous Marine Bacterium.</title>
        <authorList>
            <person name="Filippini M."/>
            <person name="Qi W."/>
            <person name="Blom J."/>
            <person name="Goesmann A."/>
            <person name="Smits T.H."/>
            <person name="Bagheri H.C."/>
        </authorList>
    </citation>
    <scope>NUCLEOTIDE SEQUENCE [LARGE SCALE GENOMIC DNA]</scope>
    <source>
        <strain evidence="2">BUZ 2T</strain>
    </source>
</reference>
<dbReference type="AlphaFoldDB" id="I0KAW8"/>
<organism evidence="1 2">
    <name type="scientific">Fibrella aestuarina BUZ 2</name>
    <dbReference type="NCBI Taxonomy" id="1166018"/>
    <lineage>
        <taxon>Bacteria</taxon>
        <taxon>Pseudomonadati</taxon>
        <taxon>Bacteroidota</taxon>
        <taxon>Cytophagia</taxon>
        <taxon>Cytophagales</taxon>
        <taxon>Spirosomataceae</taxon>
        <taxon>Fibrella</taxon>
    </lineage>
</organism>
<evidence type="ECO:0000313" key="2">
    <source>
        <dbReference type="Proteomes" id="UP000011058"/>
    </source>
</evidence>
<evidence type="ECO:0000313" key="1">
    <source>
        <dbReference type="EMBL" id="CCH01271.1"/>
    </source>
</evidence>
<gene>
    <name evidence="1" type="ORF">FAES_3262</name>
</gene>
<sequence length="62" mass="6862">MGSVYCVNDTPRRAPFHSNGFVKKVDLFDTLGLPPTAPLSAPRFFPTPPLTLPPLLWLLHTC</sequence>